<dbReference type="SUPFAM" id="SSF53383">
    <property type="entry name" value="PLP-dependent transferases"/>
    <property type="match status" value="1"/>
</dbReference>
<organism evidence="6 7">
    <name type="scientific">Alkalispirochaeta americana</name>
    <dbReference type="NCBI Taxonomy" id="159291"/>
    <lineage>
        <taxon>Bacteria</taxon>
        <taxon>Pseudomonadati</taxon>
        <taxon>Spirochaetota</taxon>
        <taxon>Spirochaetia</taxon>
        <taxon>Spirochaetales</taxon>
        <taxon>Spirochaetaceae</taxon>
        <taxon>Alkalispirochaeta</taxon>
    </lineage>
</organism>
<dbReference type="InterPro" id="IPR005814">
    <property type="entry name" value="Aminotrans_3"/>
</dbReference>
<dbReference type="InterPro" id="IPR015422">
    <property type="entry name" value="PyrdxlP-dep_Trfase_small"/>
</dbReference>
<dbReference type="GO" id="GO:0042802">
    <property type="term" value="F:identical protein binding"/>
    <property type="evidence" value="ECO:0007669"/>
    <property type="project" value="TreeGrafter"/>
</dbReference>
<dbReference type="OrthoDB" id="9807885at2"/>
<dbReference type="PIRSF" id="PIRSF000521">
    <property type="entry name" value="Transaminase_4ab_Lys_Orn"/>
    <property type="match status" value="1"/>
</dbReference>
<dbReference type="EMBL" id="FTMS01000014">
    <property type="protein sequence ID" value="SIQ74571.1"/>
    <property type="molecule type" value="Genomic_DNA"/>
</dbReference>
<dbReference type="STRING" id="159291.SAMN05920897_11432"/>
<protein>
    <submittedName>
        <fullName evidence="6">Acetylornithine aminotransferase apoenzyme</fullName>
    </submittedName>
</protein>
<proteinExistence type="inferred from homology"/>
<dbReference type="PANTHER" id="PTHR11986">
    <property type="entry name" value="AMINOTRANSFERASE CLASS III"/>
    <property type="match status" value="1"/>
</dbReference>
<dbReference type="Pfam" id="PF00202">
    <property type="entry name" value="Aminotran_3"/>
    <property type="match status" value="1"/>
</dbReference>
<gene>
    <name evidence="6" type="ORF">SAMN05920897_11432</name>
</gene>
<keyword evidence="2 6" id="KW-0032">Aminotransferase</keyword>
<dbReference type="PANTHER" id="PTHR11986:SF79">
    <property type="entry name" value="ACETYLORNITHINE AMINOTRANSFERASE, MITOCHONDRIAL"/>
    <property type="match status" value="1"/>
</dbReference>
<evidence type="ECO:0000256" key="1">
    <source>
        <dbReference type="ARBA" id="ARBA00001933"/>
    </source>
</evidence>
<dbReference type="GO" id="GO:0008483">
    <property type="term" value="F:transaminase activity"/>
    <property type="evidence" value="ECO:0007669"/>
    <property type="project" value="UniProtKB-KW"/>
</dbReference>
<sequence length="417" mass="45181">MTSTPLRTPAMTDETPFARNYARQVLEIASGRGCIVKDTRGNSYLDFGSGIAVNALGYGDRGLARRVARQMRKLVHVSNLYATTPSLALAEQLLELAAPVGRTPFQAVHFGNSGAEANEAAIKYARLRAHHHKGPGHHTIVAFEKAFHGRTLGALSATPNEAYRKKFEPLLPGFTFLPLNDRAALDRAVTEETAAVILEPLQGEGGLNSPSPEMVELLNRISAEREVLVIADEIQTGLGRLGELFGSTVIGLTPDIITLSKPLAGGLPLSATLIPASINERLEPGDHGTTFGGGPVTAEAGRYVLDRITAPGFMDQVRQRAQELEEGLQGLQKRYSWITERPGQGLLRGLRIDLGTDQEGLFPTILPTALERGLLILRSGSDVIRIAPPLIISRRDMQRGLAILDTVFHTINARRHQ</sequence>
<evidence type="ECO:0000256" key="4">
    <source>
        <dbReference type="ARBA" id="ARBA00022898"/>
    </source>
</evidence>
<dbReference type="CDD" id="cd00610">
    <property type="entry name" value="OAT_like"/>
    <property type="match status" value="1"/>
</dbReference>
<dbReference type="GO" id="GO:0030170">
    <property type="term" value="F:pyridoxal phosphate binding"/>
    <property type="evidence" value="ECO:0007669"/>
    <property type="project" value="InterPro"/>
</dbReference>
<evidence type="ECO:0000256" key="3">
    <source>
        <dbReference type="ARBA" id="ARBA00022679"/>
    </source>
</evidence>
<reference evidence="6 7" key="1">
    <citation type="submission" date="2017-01" db="EMBL/GenBank/DDBJ databases">
        <authorList>
            <person name="Mah S.A."/>
            <person name="Swanson W.J."/>
            <person name="Moy G.W."/>
            <person name="Vacquier V.D."/>
        </authorList>
    </citation>
    <scope>NUCLEOTIDE SEQUENCE [LARGE SCALE GENOMIC DNA]</scope>
    <source>
        <strain evidence="6 7">ASpG1</strain>
    </source>
</reference>
<dbReference type="InterPro" id="IPR015424">
    <property type="entry name" value="PyrdxlP-dep_Trfase"/>
</dbReference>
<evidence type="ECO:0000256" key="5">
    <source>
        <dbReference type="RuleBase" id="RU003560"/>
    </source>
</evidence>
<keyword evidence="7" id="KW-1185">Reference proteome</keyword>
<evidence type="ECO:0000313" key="7">
    <source>
        <dbReference type="Proteomes" id="UP000186400"/>
    </source>
</evidence>
<name>A0A1N6V9L2_9SPIO</name>
<dbReference type="AlphaFoldDB" id="A0A1N6V9L2"/>
<dbReference type="InterPro" id="IPR049704">
    <property type="entry name" value="Aminotrans_3_PPA_site"/>
</dbReference>
<dbReference type="InterPro" id="IPR015421">
    <property type="entry name" value="PyrdxlP-dep_Trfase_major"/>
</dbReference>
<dbReference type="FunFam" id="3.40.640.10:FF:000004">
    <property type="entry name" value="Acetylornithine aminotransferase"/>
    <property type="match status" value="1"/>
</dbReference>
<comment type="similarity">
    <text evidence="5">Belongs to the class-III pyridoxal-phosphate-dependent aminotransferase family.</text>
</comment>
<dbReference type="InterPro" id="IPR050103">
    <property type="entry name" value="Class-III_PLP-dep_AT"/>
</dbReference>
<accession>A0A1N6V9L2</accession>
<dbReference type="Gene3D" id="3.90.1150.10">
    <property type="entry name" value="Aspartate Aminotransferase, domain 1"/>
    <property type="match status" value="1"/>
</dbReference>
<dbReference type="PROSITE" id="PS00600">
    <property type="entry name" value="AA_TRANSFER_CLASS_3"/>
    <property type="match status" value="1"/>
</dbReference>
<keyword evidence="4 5" id="KW-0663">Pyridoxal phosphate</keyword>
<keyword evidence="3 6" id="KW-0808">Transferase</keyword>
<evidence type="ECO:0000313" key="6">
    <source>
        <dbReference type="EMBL" id="SIQ74571.1"/>
    </source>
</evidence>
<evidence type="ECO:0000256" key="2">
    <source>
        <dbReference type="ARBA" id="ARBA00022576"/>
    </source>
</evidence>
<dbReference type="RefSeq" id="WP_076489337.1">
    <property type="nucleotide sequence ID" value="NZ_FTMS01000014.1"/>
</dbReference>
<dbReference type="Gene3D" id="3.40.640.10">
    <property type="entry name" value="Type I PLP-dependent aspartate aminotransferase-like (Major domain)"/>
    <property type="match status" value="1"/>
</dbReference>
<dbReference type="Proteomes" id="UP000186400">
    <property type="component" value="Unassembled WGS sequence"/>
</dbReference>
<comment type="cofactor">
    <cofactor evidence="1">
        <name>pyridoxal 5'-phosphate</name>
        <dbReference type="ChEBI" id="CHEBI:597326"/>
    </cofactor>
</comment>